<keyword evidence="1" id="KW-0472">Membrane</keyword>
<feature type="transmembrane region" description="Helical" evidence="1">
    <location>
        <begin position="57"/>
        <end position="74"/>
    </location>
</feature>
<evidence type="ECO:0000256" key="1">
    <source>
        <dbReference type="SAM" id="Phobius"/>
    </source>
</evidence>
<comment type="caution">
    <text evidence="2">The sequence shown here is derived from an EMBL/GenBank/DDBJ whole genome shotgun (WGS) entry which is preliminary data.</text>
</comment>
<keyword evidence="3" id="KW-1185">Reference proteome</keyword>
<dbReference type="AlphaFoldDB" id="A0A0D6PHV9"/>
<protein>
    <submittedName>
        <fullName evidence="2">Uncharacterized protein</fullName>
    </submittedName>
</protein>
<feature type="transmembrane region" description="Helical" evidence="1">
    <location>
        <begin position="106"/>
        <end position="125"/>
    </location>
</feature>
<reference evidence="2 3" key="1">
    <citation type="submission" date="2012-11" db="EMBL/GenBank/DDBJ databases">
        <title>Whole genome sequence of Acidocella aminolytica 101 = DSM 11237.</title>
        <authorList>
            <person name="Azuma Y."/>
            <person name="Higashiura N."/>
            <person name="Hirakawa H."/>
            <person name="Matsushita K."/>
        </authorList>
    </citation>
    <scope>NUCLEOTIDE SEQUENCE [LARGE SCALE GENOMIC DNA]</scope>
    <source>
        <strain evidence="3">101 / DSM 11237</strain>
    </source>
</reference>
<dbReference type="OrthoDB" id="9770600at2"/>
<dbReference type="EMBL" id="BANC01000087">
    <property type="protein sequence ID" value="GAN81237.1"/>
    <property type="molecule type" value="Genomic_DNA"/>
</dbReference>
<accession>A0A0D6PHV9</accession>
<evidence type="ECO:0000313" key="2">
    <source>
        <dbReference type="EMBL" id="GAN81237.1"/>
    </source>
</evidence>
<dbReference type="Proteomes" id="UP000032668">
    <property type="component" value="Unassembled WGS sequence"/>
</dbReference>
<proteinExistence type="predicted"/>
<name>A0A0D6PHV9_9PROT</name>
<keyword evidence="1" id="KW-1133">Transmembrane helix</keyword>
<evidence type="ECO:0000313" key="3">
    <source>
        <dbReference type="Proteomes" id="UP000032668"/>
    </source>
</evidence>
<dbReference type="STRING" id="1120923.SAMN02746095_01384"/>
<gene>
    <name evidence="2" type="ORF">Aam_089_030</name>
</gene>
<organism evidence="2 3">
    <name type="scientific">Acidocella aminolytica 101 = DSM 11237</name>
    <dbReference type="NCBI Taxonomy" id="1120923"/>
    <lineage>
        <taxon>Bacteria</taxon>
        <taxon>Pseudomonadati</taxon>
        <taxon>Pseudomonadota</taxon>
        <taxon>Alphaproteobacteria</taxon>
        <taxon>Acetobacterales</taxon>
        <taxon>Acidocellaceae</taxon>
        <taxon>Acidocella</taxon>
    </lineage>
</organism>
<sequence>MGLPHHSVPAMQAHHSVPVMAGPAMILVKASAFMPASRQSPAVDEEYVRLLSGFNDIFVSIAIALVAIATYVLTASARERGVAMAAEAWLLAEYFTRRRHMALPSILLLLLYAKGVAEVLVHVVGS</sequence>
<dbReference type="RefSeq" id="WP_048879626.1">
    <property type="nucleotide sequence ID" value="NZ_BANC01000087.1"/>
</dbReference>
<keyword evidence="1" id="KW-0812">Transmembrane</keyword>